<organism evidence="4 5">
    <name type="scientific">Lentzea tibetensis</name>
    <dbReference type="NCBI Taxonomy" id="2591470"/>
    <lineage>
        <taxon>Bacteria</taxon>
        <taxon>Bacillati</taxon>
        <taxon>Actinomycetota</taxon>
        <taxon>Actinomycetes</taxon>
        <taxon>Pseudonocardiales</taxon>
        <taxon>Pseudonocardiaceae</taxon>
        <taxon>Lentzea</taxon>
    </lineage>
</organism>
<gene>
    <name evidence="4" type="ORF">FKR81_38580</name>
</gene>
<sequence>MRELAVRSFVLHRNRRRRAYTISHVSGADYTQIRISDTERDEAVSTLAVHMSTGRLELADFEERSGRAAAARTRGELEALFSDLPAPHPDLSSATPPGRSSATAPGRSVVKAEDGPESELVETPLSSALEAVGGLTLLVGIPGAILLTIFQGMWWLFIPVGLVLIVSLGWSEAAKKPKSGA</sequence>
<evidence type="ECO:0000313" key="4">
    <source>
        <dbReference type="EMBL" id="TWP45740.1"/>
    </source>
</evidence>
<dbReference type="Proteomes" id="UP000316639">
    <property type="component" value="Unassembled WGS sequence"/>
</dbReference>
<dbReference type="InterPro" id="IPR012551">
    <property type="entry name" value="DUF1707_SHOCT-like"/>
</dbReference>
<dbReference type="PANTHER" id="PTHR40763:SF5">
    <property type="entry name" value="MEMBRANE PROTEIN"/>
    <property type="match status" value="1"/>
</dbReference>
<dbReference type="AlphaFoldDB" id="A0A563EH11"/>
<keyword evidence="2" id="KW-0812">Transmembrane</keyword>
<keyword evidence="5" id="KW-1185">Reference proteome</keyword>
<feature type="region of interest" description="Disordered" evidence="1">
    <location>
        <begin position="85"/>
        <end position="117"/>
    </location>
</feature>
<keyword evidence="2" id="KW-1133">Transmembrane helix</keyword>
<dbReference type="Pfam" id="PF08044">
    <property type="entry name" value="DUF1707"/>
    <property type="match status" value="1"/>
</dbReference>
<dbReference type="OrthoDB" id="2004788at2"/>
<feature type="compositionally biased region" description="Polar residues" evidence="1">
    <location>
        <begin position="92"/>
        <end position="103"/>
    </location>
</feature>
<keyword evidence="2" id="KW-0472">Membrane</keyword>
<evidence type="ECO:0000259" key="3">
    <source>
        <dbReference type="Pfam" id="PF08044"/>
    </source>
</evidence>
<name>A0A563EH11_9PSEU</name>
<evidence type="ECO:0000256" key="2">
    <source>
        <dbReference type="SAM" id="Phobius"/>
    </source>
</evidence>
<comment type="caution">
    <text evidence="4">The sequence shown here is derived from an EMBL/GenBank/DDBJ whole genome shotgun (WGS) entry which is preliminary data.</text>
</comment>
<proteinExistence type="predicted"/>
<protein>
    <submittedName>
        <fullName evidence="4">DUF1707 domain-containing protein</fullName>
    </submittedName>
</protein>
<accession>A0A563EH11</accession>
<dbReference type="PANTHER" id="PTHR40763">
    <property type="entry name" value="MEMBRANE PROTEIN-RELATED"/>
    <property type="match status" value="1"/>
</dbReference>
<feature type="domain" description="DUF1707" evidence="3">
    <location>
        <begin position="33"/>
        <end position="85"/>
    </location>
</feature>
<evidence type="ECO:0000256" key="1">
    <source>
        <dbReference type="SAM" id="MobiDB-lite"/>
    </source>
</evidence>
<feature type="transmembrane region" description="Helical" evidence="2">
    <location>
        <begin position="153"/>
        <end position="171"/>
    </location>
</feature>
<evidence type="ECO:0000313" key="5">
    <source>
        <dbReference type="Proteomes" id="UP000316639"/>
    </source>
</evidence>
<reference evidence="4 5" key="1">
    <citation type="submission" date="2019-07" db="EMBL/GenBank/DDBJ databases">
        <title>Lentzea xizangensis sp. nov., isolated from Qinghai-Tibetan Plateau Soils.</title>
        <authorList>
            <person name="Huang J."/>
        </authorList>
    </citation>
    <scope>NUCLEOTIDE SEQUENCE [LARGE SCALE GENOMIC DNA]</scope>
    <source>
        <strain evidence="4 5">FXJ1.1311</strain>
    </source>
</reference>
<dbReference type="EMBL" id="VOBR01000039">
    <property type="protein sequence ID" value="TWP45740.1"/>
    <property type="molecule type" value="Genomic_DNA"/>
</dbReference>